<protein>
    <submittedName>
        <fullName evidence="2">Uncharacterized protein</fullName>
    </submittedName>
</protein>
<evidence type="ECO:0000313" key="2">
    <source>
        <dbReference type="EMBL" id="KAG7290654.1"/>
    </source>
</evidence>
<dbReference type="EMBL" id="JAHCVI010000001">
    <property type="protein sequence ID" value="KAG7290654.1"/>
    <property type="molecule type" value="Genomic_DNA"/>
</dbReference>
<proteinExistence type="predicted"/>
<gene>
    <name evidence="2" type="ORF">NEMBOFW57_000657</name>
</gene>
<organism evidence="2 3">
    <name type="scientific">Staphylotrichum longicolle</name>
    <dbReference type="NCBI Taxonomy" id="669026"/>
    <lineage>
        <taxon>Eukaryota</taxon>
        <taxon>Fungi</taxon>
        <taxon>Dikarya</taxon>
        <taxon>Ascomycota</taxon>
        <taxon>Pezizomycotina</taxon>
        <taxon>Sordariomycetes</taxon>
        <taxon>Sordariomycetidae</taxon>
        <taxon>Sordariales</taxon>
        <taxon>Chaetomiaceae</taxon>
        <taxon>Staphylotrichum</taxon>
    </lineage>
</organism>
<feature type="compositionally biased region" description="Acidic residues" evidence="1">
    <location>
        <begin position="90"/>
        <end position="112"/>
    </location>
</feature>
<accession>A0AAD4F029</accession>
<name>A0AAD4F029_9PEZI</name>
<dbReference type="AlphaFoldDB" id="A0AAD4F029"/>
<feature type="compositionally biased region" description="Pro residues" evidence="1">
    <location>
        <begin position="181"/>
        <end position="191"/>
    </location>
</feature>
<evidence type="ECO:0000256" key="1">
    <source>
        <dbReference type="SAM" id="MobiDB-lite"/>
    </source>
</evidence>
<reference evidence="2" key="1">
    <citation type="submission" date="2023-02" db="EMBL/GenBank/DDBJ databases">
        <authorList>
            <person name="Palmer J.M."/>
        </authorList>
    </citation>
    <scope>NUCLEOTIDE SEQUENCE</scope>
    <source>
        <strain evidence="2">FW57</strain>
    </source>
</reference>
<dbReference type="Proteomes" id="UP001197093">
    <property type="component" value="Unassembled WGS sequence"/>
</dbReference>
<comment type="caution">
    <text evidence="2">The sequence shown here is derived from an EMBL/GenBank/DDBJ whole genome shotgun (WGS) entry which is preliminary data.</text>
</comment>
<sequence length="215" mass="23169">MSTIAAPNPTLVPVCDEYLPDDEFPRNTPPLEPHRPMLQPSPSPDPTVSSSASPPPSPGVKSNRRRKTRTNRGYAVLISHLDGHRRETAAYDEIESLTSETEDPEDPEDPDLREDSVSIRDVFPDAQSVGGDTDREASRQQSRGELGAQKVTSAPPADEDMGTFDLKSLAADALAAFTTPQPEPDAGPTPPVTENDVSSKSLLATGTRVYVALRQ</sequence>
<evidence type="ECO:0000313" key="3">
    <source>
        <dbReference type="Proteomes" id="UP001197093"/>
    </source>
</evidence>
<keyword evidence="3" id="KW-1185">Reference proteome</keyword>
<feature type="region of interest" description="Disordered" evidence="1">
    <location>
        <begin position="1"/>
        <end position="200"/>
    </location>
</feature>